<keyword evidence="8" id="KW-0946">Virion</keyword>
<accession>Q7ZGS2</accession>
<dbReference type="PANTHER" id="PTHR10424:SF68">
    <property type="entry name" value="ENDOGENOUS RETROVIRUS GROUP 3 MEMBER 1 ENV POLYPROTEIN"/>
    <property type="match status" value="1"/>
</dbReference>
<comment type="subcellular location">
    <subcellularLocation>
        <location evidence="1">Host cell membrane</location>
    </subcellularLocation>
    <subcellularLocation>
        <location evidence="2">Virion membrane</location>
    </subcellularLocation>
</comment>
<dbReference type="SUPFAM" id="SSF58069">
    <property type="entry name" value="Virus ectodomain"/>
    <property type="match status" value="1"/>
</dbReference>
<evidence type="ECO:0000256" key="4">
    <source>
        <dbReference type="ARBA" id="ARBA00022511"/>
    </source>
</evidence>
<reference evidence="13 14" key="1">
    <citation type="submission" date="2002-12" db="EMBL/GenBank/DDBJ databases">
        <title>Identification of a novel human retroviral RNA genome associated with human chronic myeloid leukemia.</title>
        <authorList>
            <person name="Xu R.Z."/>
            <person name="Zheng S."/>
        </authorList>
    </citation>
    <scope>NUCLEOTIDE SEQUENCE [LARGE SCALE GENOMIC DNA]</scope>
</reference>
<evidence type="ECO:0000256" key="10">
    <source>
        <dbReference type="ARBA" id="ARBA00023136"/>
    </source>
</evidence>
<evidence type="ECO:0000256" key="8">
    <source>
        <dbReference type="ARBA" id="ARBA00022844"/>
    </source>
</evidence>
<keyword evidence="4" id="KW-1032">Host cell membrane</keyword>
<keyword evidence="10 12" id="KW-0472">Membrane</keyword>
<organism evidence="13 14">
    <name type="scientific">Human endogenous retrovirus HCML-ARV</name>
    <dbReference type="NCBI Taxonomy" id="228277"/>
    <lineage>
        <taxon>Viruses</taxon>
        <taxon>Riboviria</taxon>
        <taxon>Pararnavirae</taxon>
        <taxon>Artverviricota</taxon>
        <taxon>Revtraviricetes</taxon>
        <taxon>Ortervirales</taxon>
        <taxon>Retroviridae</taxon>
        <taxon>Human endogenous retrovirus</taxon>
    </lineage>
</organism>
<dbReference type="GO" id="GO:0046718">
    <property type="term" value="P:symbiont entry into host cell"/>
    <property type="evidence" value="ECO:0007669"/>
    <property type="project" value="UniProtKB-KW"/>
</dbReference>
<evidence type="ECO:0000256" key="1">
    <source>
        <dbReference type="ARBA" id="ARBA00004165"/>
    </source>
</evidence>
<name>Q7ZGS2_9RETR</name>
<proteinExistence type="predicted"/>
<keyword evidence="6" id="KW-1162">Viral penetration into host cytoplasm</keyword>
<dbReference type="GO" id="GO:0019062">
    <property type="term" value="P:virion attachment to host cell"/>
    <property type="evidence" value="ECO:0007669"/>
    <property type="project" value="UniProtKB-KW"/>
</dbReference>
<dbReference type="GO" id="GO:0020002">
    <property type="term" value="C:host cell plasma membrane"/>
    <property type="evidence" value="ECO:0007669"/>
    <property type="project" value="UniProtKB-SubCell"/>
</dbReference>
<evidence type="ECO:0000313" key="14">
    <source>
        <dbReference type="Proteomes" id="UP000147721"/>
    </source>
</evidence>
<keyword evidence="5" id="KW-1169">Fusion of virus membrane with host cell membrane</keyword>
<sequence length="682" mass="77152">MRKLIVGFIFLTFWTYTVRASTDLTQTGDCSQSIHQVTEVGQQIKTNFLFYSYYECMGTLKETCLYNATQYKVCSPGNDRPDVCYNPSEPPATTVFEIRLRTGLFLGDTSKIITRTVEKGIPKQITLRFDARAAINSNKLGTRCGSLNWERSYTVQNKYVCHESGVCENCAFWPCVIWATWKKNKKDPVHLQKGEANPSCAAGHCNPLELIITNPLDPPWKKGERVTLGIDGTGLNPQVAILVRGEVHKRSPKPVFQTFYEELNLPAPELPKKTKSLFLQLAGNVAHSLNVTSCYVCRGTTIGDRWPWEARELVPTDPAPDIIPVQKAQASNFWVLKTSIIGQYCIAREGKEFIVPVGKLNCIGQKLYNSTTKTITWWGLNHTEKNPFSKFSKLKTAWAHPESHQDWTAPTGLYRICGHTAYIQLPNKWAGSCVIGTIKLSFFLLPIKTGELLGFRVYTSREKRGIVIGNWKDNEWPPERIIQYYGPATWVQDGSWGYQTPIYMLNQIIRLQTVLEIITNETGRALTVLARQETQMRNAIYQNRLALDYLLAAEGGVCGKFNLTNCCLQIDDQGQVIENIVRDMTKLAHTPIQVWHKFDPESLFGKWFPAIGGFKTLIVGVLLVIRTCLLLPCVLPLLFQMIKGIVATLVHQKTSAHVNYMNHYRSISQRDSKSEDESENSH</sequence>
<evidence type="ECO:0000256" key="2">
    <source>
        <dbReference type="ARBA" id="ARBA00004182"/>
    </source>
</evidence>
<dbReference type="GO" id="GO:0055036">
    <property type="term" value="C:virion membrane"/>
    <property type="evidence" value="ECO:0007669"/>
    <property type="project" value="UniProtKB-SubCell"/>
</dbReference>
<dbReference type="Proteomes" id="UP000147721">
    <property type="component" value="Segment"/>
</dbReference>
<keyword evidence="12" id="KW-0812">Transmembrane</keyword>
<evidence type="ECO:0000313" key="13">
    <source>
        <dbReference type="EMBL" id="AAP06678.1"/>
    </source>
</evidence>
<feature type="transmembrane region" description="Helical" evidence="12">
    <location>
        <begin position="617"/>
        <end position="639"/>
    </location>
</feature>
<dbReference type="Gene3D" id="1.10.287.210">
    <property type="match status" value="1"/>
</dbReference>
<keyword evidence="11" id="KW-0325">Glycoprotein</keyword>
<dbReference type="PANTHER" id="PTHR10424">
    <property type="entry name" value="VIRAL ENVELOPE PROTEIN"/>
    <property type="match status" value="1"/>
</dbReference>
<dbReference type="GO" id="GO:0019064">
    <property type="term" value="P:fusion of virus membrane with host plasma membrane"/>
    <property type="evidence" value="ECO:0007669"/>
    <property type="project" value="UniProtKB-KW"/>
</dbReference>
<evidence type="ECO:0000256" key="5">
    <source>
        <dbReference type="ARBA" id="ARBA00022521"/>
    </source>
</evidence>
<evidence type="ECO:0000256" key="6">
    <source>
        <dbReference type="ARBA" id="ARBA00022595"/>
    </source>
</evidence>
<evidence type="ECO:0000256" key="3">
    <source>
        <dbReference type="ARBA" id="ARBA00022506"/>
    </source>
</evidence>
<dbReference type="InterPro" id="IPR018154">
    <property type="entry name" value="TLV/ENV_coat_polyprotein"/>
</dbReference>
<dbReference type="CDD" id="cd09850">
    <property type="entry name" value="Ebola-like_HR1-HR2"/>
    <property type="match status" value="1"/>
</dbReference>
<evidence type="ECO:0000256" key="11">
    <source>
        <dbReference type="ARBA" id="ARBA00023180"/>
    </source>
</evidence>
<dbReference type="EMBL" id="AY208746">
    <property type="protein sequence ID" value="AAP06678.1"/>
    <property type="molecule type" value="Genomic_RNA"/>
</dbReference>
<keyword evidence="3" id="KW-1168">Fusion of virus membrane with host membrane</keyword>
<evidence type="ECO:0000256" key="7">
    <source>
        <dbReference type="ARBA" id="ARBA00022804"/>
    </source>
</evidence>
<keyword evidence="7" id="KW-0945">Host-virus interaction</keyword>
<keyword evidence="7" id="KW-1161">Viral attachment to host cell</keyword>
<protein>
    <submittedName>
        <fullName evidence="13">Env protein</fullName>
    </submittedName>
</protein>
<keyword evidence="12" id="KW-1133">Transmembrane helix</keyword>
<evidence type="ECO:0000256" key="9">
    <source>
        <dbReference type="ARBA" id="ARBA00022870"/>
    </source>
</evidence>
<evidence type="ECO:0000256" key="12">
    <source>
        <dbReference type="SAM" id="Phobius"/>
    </source>
</evidence>
<keyword evidence="3" id="KW-1160">Virus entry into host cell</keyword>
<keyword evidence="9" id="KW-1043">Host membrane</keyword>